<sequence>MFLFKKLFVSPNIENNNQIKEHVQVFNYIVPGIVIKSILRILINKFLNKEIKSTVYLLRISSISKKWNNEIIPTLEINYIYNLVSQNSINHFCSLVKRGFNIRFQWQFNRDQYFLKPLYNRIAIINNFEGCPRDGQSTFDYLSDSIFQQLESIEFIFNMGTKLNEFHSHSTETPGLRKSLKKLIVKSTKFSLLYAAELLAGLEECTDLTFGPNCTKIYSRSDNELANPVVNNLKHLRISKLRCSDKDLKHLTTLLPNLIELQLEDPSVITSIYSSLDPLDILKILCKPKVTYSILKLKFESRIHLVMDNLCTILSGPNSIEHLYLEPLILPSGSLSTPIVNQRLKTLVCHLYYNSFGGGNNQLEIELPKLEYLDIGYINFKITKPSPNFNTLILSKSRNQLENTCINYTLSQCNSIKKLELSEYHLNDNQGNLDIYINQHPNLEILKVGISSPSSIPVFVNILKADNRNLWKFSYNLPNLSLPDQIEELTQAIANNTNIRNLKISIQKNYSYKIVLQLITTIIEKNNTLEVLSVIYPIYPLIKKEEYQFLLDTVNNNDSPLKVIIFQKNSQFNIYRGIYYNPIKK</sequence>
<dbReference type="InParanoid" id="A0A152A261"/>
<protein>
    <submittedName>
        <fullName evidence="1">Uncharacterized protein</fullName>
    </submittedName>
</protein>
<dbReference type="Proteomes" id="UP000076078">
    <property type="component" value="Unassembled WGS sequence"/>
</dbReference>
<keyword evidence="2" id="KW-1185">Reference proteome</keyword>
<name>A0A152A261_TIELA</name>
<dbReference type="SUPFAM" id="SSF52047">
    <property type="entry name" value="RNI-like"/>
    <property type="match status" value="1"/>
</dbReference>
<reference evidence="1 2" key="1">
    <citation type="submission" date="2015-12" db="EMBL/GenBank/DDBJ databases">
        <title>Dictyostelia acquired genes for synthesis and detection of signals that induce cell-type specialization by lateral gene transfer from prokaryotes.</title>
        <authorList>
            <person name="Gloeckner G."/>
            <person name="Schaap P."/>
        </authorList>
    </citation>
    <scope>NUCLEOTIDE SEQUENCE [LARGE SCALE GENOMIC DNA]</scope>
    <source>
        <strain evidence="1 2">TK</strain>
    </source>
</reference>
<dbReference type="EMBL" id="LODT01000015">
    <property type="protein sequence ID" value="KYR00328.1"/>
    <property type="molecule type" value="Genomic_DNA"/>
</dbReference>
<dbReference type="Gene3D" id="3.80.10.10">
    <property type="entry name" value="Ribonuclease Inhibitor"/>
    <property type="match status" value="1"/>
</dbReference>
<dbReference type="AlphaFoldDB" id="A0A152A261"/>
<evidence type="ECO:0000313" key="2">
    <source>
        <dbReference type="Proteomes" id="UP000076078"/>
    </source>
</evidence>
<gene>
    <name evidence="1" type="ORF">DLAC_03070</name>
</gene>
<comment type="caution">
    <text evidence="1">The sequence shown here is derived from an EMBL/GenBank/DDBJ whole genome shotgun (WGS) entry which is preliminary data.</text>
</comment>
<dbReference type="InterPro" id="IPR032675">
    <property type="entry name" value="LRR_dom_sf"/>
</dbReference>
<organism evidence="1 2">
    <name type="scientific">Tieghemostelium lacteum</name>
    <name type="common">Slime mold</name>
    <name type="synonym">Dictyostelium lacteum</name>
    <dbReference type="NCBI Taxonomy" id="361077"/>
    <lineage>
        <taxon>Eukaryota</taxon>
        <taxon>Amoebozoa</taxon>
        <taxon>Evosea</taxon>
        <taxon>Eumycetozoa</taxon>
        <taxon>Dictyostelia</taxon>
        <taxon>Dictyosteliales</taxon>
        <taxon>Raperosteliaceae</taxon>
        <taxon>Tieghemostelium</taxon>
    </lineage>
</organism>
<accession>A0A152A261</accession>
<proteinExistence type="predicted"/>
<evidence type="ECO:0000313" key="1">
    <source>
        <dbReference type="EMBL" id="KYR00328.1"/>
    </source>
</evidence>